<accession>A0ABP7JUT9</accession>
<comment type="caution">
    <text evidence="2">The sequence shown here is derived from an EMBL/GenBank/DDBJ whole genome shotgun (WGS) entry which is preliminary data.</text>
</comment>
<gene>
    <name evidence="2" type="ORF">GCM10022207_17360</name>
</gene>
<feature type="region of interest" description="Disordered" evidence="1">
    <location>
        <begin position="362"/>
        <end position="409"/>
    </location>
</feature>
<dbReference type="EMBL" id="BAAAZA010000004">
    <property type="protein sequence ID" value="GAA3854644.1"/>
    <property type="molecule type" value="Genomic_DNA"/>
</dbReference>
<organism evidence="2 3">
    <name type="scientific">Streptomyces lannensis</name>
    <dbReference type="NCBI Taxonomy" id="766498"/>
    <lineage>
        <taxon>Bacteria</taxon>
        <taxon>Bacillati</taxon>
        <taxon>Actinomycetota</taxon>
        <taxon>Actinomycetes</taxon>
        <taxon>Kitasatosporales</taxon>
        <taxon>Streptomycetaceae</taxon>
        <taxon>Streptomyces</taxon>
    </lineage>
</organism>
<dbReference type="Proteomes" id="UP001501563">
    <property type="component" value="Unassembled WGS sequence"/>
</dbReference>
<keyword evidence="3" id="KW-1185">Reference proteome</keyword>
<evidence type="ECO:0000256" key="1">
    <source>
        <dbReference type="SAM" id="MobiDB-lite"/>
    </source>
</evidence>
<feature type="compositionally biased region" description="Basic and acidic residues" evidence="1">
    <location>
        <begin position="362"/>
        <end position="373"/>
    </location>
</feature>
<feature type="compositionally biased region" description="Basic and acidic residues" evidence="1">
    <location>
        <begin position="381"/>
        <end position="395"/>
    </location>
</feature>
<sequence length="409" mass="44750">MGGSKTYPYGSTSTVRSHVLAALGVLKVATADQIRRLTCPGHKDNKAVRNACLDLAKHGLTLSEGSARDGQKLWGLTPHGLEAAAEALARPASAMGGTARGAGRSGAPHATAVNETIIAITRTPPVPTRPVRRSQAAAFEAADPMAFSPKAVQLRAGIGTVASWSTEVAHNLPSTGRNRSTVQTDAVLHAPEAGVPVLLVEVDNCTESADVLAGKFDRYLRFFRLKAKDHQGHDAPLWRTLYPPTGCEGHPPIAVVFNPGTRLGEVALKNRMNRVMDLTRNIWSGSYHSMGGYSQDEDGYYDYADSIPILFTTLERLHTYGPLDAAWWRCGHGQWQTLEAALTNPNDIHAWHQRDDELRRRREKQWGKEHREALSPAWGHRPAESMDAPRSDRWGTQEPHVVNFPEPSP</sequence>
<evidence type="ECO:0000313" key="3">
    <source>
        <dbReference type="Proteomes" id="UP001501563"/>
    </source>
</evidence>
<proteinExistence type="predicted"/>
<name>A0ABP7JUT9_9ACTN</name>
<dbReference type="Pfam" id="PF13814">
    <property type="entry name" value="Replic_Relax"/>
    <property type="match status" value="1"/>
</dbReference>
<dbReference type="InterPro" id="IPR025855">
    <property type="entry name" value="Replic_Relax"/>
</dbReference>
<evidence type="ECO:0000313" key="2">
    <source>
        <dbReference type="EMBL" id="GAA3854644.1"/>
    </source>
</evidence>
<protein>
    <submittedName>
        <fullName evidence="2">Uncharacterized protein</fullName>
    </submittedName>
</protein>
<reference evidence="3" key="1">
    <citation type="journal article" date="2019" name="Int. J. Syst. Evol. Microbiol.">
        <title>The Global Catalogue of Microorganisms (GCM) 10K type strain sequencing project: providing services to taxonomists for standard genome sequencing and annotation.</title>
        <authorList>
            <consortium name="The Broad Institute Genomics Platform"/>
            <consortium name="The Broad Institute Genome Sequencing Center for Infectious Disease"/>
            <person name="Wu L."/>
            <person name="Ma J."/>
        </authorList>
    </citation>
    <scope>NUCLEOTIDE SEQUENCE [LARGE SCALE GENOMIC DNA]</scope>
    <source>
        <strain evidence="3">JCM 16578</strain>
    </source>
</reference>